<proteinExistence type="predicted"/>
<dbReference type="AlphaFoldDB" id="A0A1X0N447"/>
<dbReference type="Proteomes" id="UP000192815">
    <property type="component" value="Unassembled WGS sequence"/>
</dbReference>
<sequence length="129" mass="13837">MPYIVREGDLTTRGGRVLNTSSSEVIERRRVARMGDPVWCPACSRVGFIAQGNPTYIDERVAVATHGQTVQCGCEPGSNRLSASQTSTQADMDAAIDIPPDLAETARLHAESLTRTFQDGNGPPLGHTV</sequence>
<comment type="caution">
    <text evidence="1">The sequence shown here is derived from an EMBL/GenBank/DDBJ whole genome shotgun (WGS) entry which is preliminary data.</text>
</comment>
<dbReference type="Gene3D" id="2.60.200.60">
    <property type="match status" value="1"/>
</dbReference>
<dbReference type="OrthoDB" id="6860016at2"/>
<reference evidence="2" key="1">
    <citation type="submission" date="2017-02" db="EMBL/GenBank/DDBJ databases">
        <title>Pseudomonas floridae sp. nov., a novel pathogenic bacterial species isolated from tomato.</title>
        <authorList>
            <person name="Timilsina S."/>
            <person name="Vallad G.E."/>
            <person name="Jones J.B."/>
        </authorList>
    </citation>
    <scope>NUCLEOTIDE SEQUENCE [LARGE SCALE GENOMIC DNA]</scope>
    <source>
        <strain evidence="2">GEV388</strain>
    </source>
</reference>
<evidence type="ECO:0008006" key="3">
    <source>
        <dbReference type="Google" id="ProtNLM"/>
    </source>
</evidence>
<dbReference type="InterPro" id="IPR008727">
    <property type="entry name" value="PAAR_motif"/>
</dbReference>
<gene>
    <name evidence="1" type="ORF">BZK31_15775</name>
</gene>
<accession>A0A1X0N447</accession>
<dbReference type="EMBL" id="MUIO01000061">
    <property type="protein sequence ID" value="ORC58303.1"/>
    <property type="molecule type" value="Genomic_DNA"/>
</dbReference>
<evidence type="ECO:0000313" key="1">
    <source>
        <dbReference type="EMBL" id="ORC58303.1"/>
    </source>
</evidence>
<dbReference type="RefSeq" id="WP_083183882.1">
    <property type="nucleotide sequence ID" value="NZ_CBCRZR010000014.1"/>
</dbReference>
<name>A0A1X0N447_9PSED</name>
<protein>
    <recommendedName>
        <fullName evidence="3">PAAR domain-containing protein</fullName>
    </recommendedName>
</protein>
<dbReference type="CDD" id="cd14744">
    <property type="entry name" value="PAAR_CT_2"/>
    <property type="match status" value="1"/>
</dbReference>
<dbReference type="STRING" id="1958950.BZK31_15775"/>
<dbReference type="Pfam" id="PF05488">
    <property type="entry name" value="PAAR_motif"/>
    <property type="match status" value="1"/>
</dbReference>
<keyword evidence="2" id="KW-1185">Reference proteome</keyword>
<organism evidence="1 2">
    <name type="scientific">Pseudomonas floridensis</name>
    <dbReference type="NCBI Taxonomy" id="1958950"/>
    <lineage>
        <taxon>Bacteria</taxon>
        <taxon>Pseudomonadati</taxon>
        <taxon>Pseudomonadota</taxon>
        <taxon>Gammaproteobacteria</taxon>
        <taxon>Pseudomonadales</taxon>
        <taxon>Pseudomonadaceae</taxon>
        <taxon>Pseudomonas</taxon>
    </lineage>
</organism>
<evidence type="ECO:0000313" key="2">
    <source>
        <dbReference type="Proteomes" id="UP000192815"/>
    </source>
</evidence>